<comment type="caution">
    <text evidence="8">The sequence shown here is derived from an EMBL/GenBank/DDBJ whole genome shotgun (WGS) entry which is preliminary data.</text>
</comment>
<dbReference type="OrthoDB" id="9803687at2"/>
<feature type="binding site" evidence="6">
    <location>
        <position position="229"/>
    </location>
    <ligand>
        <name>Zn(2+)</name>
        <dbReference type="ChEBI" id="CHEBI:29105"/>
    </ligand>
</feature>
<dbReference type="GO" id="GO:0033528">
    <property type="term" value="P:S-methylmethionine cycle"/>
    <property type="evidence" value="ECO:0007669"/>
    <property type="project" value="TreeGrafter"/>
</dbReference>
<dbReference type="SUPFAM" id="SSF82282">
    <property type="entry name" value="Homocysteine S-methyltransferase"/>
    <property type="match status" value="1"/>
</dbReference>
<evidence type="ECO:0000256" key="6">
    <source>
        <dbReference type="PROSITE-ProRule" id="PRU00333"/>
    </source>
</evidence>
<dbReference type="EMBL" id="QJKI01000005">
    <property type="protein sequence ID" value="PXX79962.1"/>
    <property type="molecule type" value="Genomic_DNA"/>
</dbReference>
<feature type="binding site" evidence="6">
    <location>
        <position position="295"/>
    </location>
    <ligand>
        <name>Zn(2+)</name>
        <dbReference type="ChEBI" id="CHEBI:29105"/>
    </ligand>
</feature>
<accession>A0A318KTJ9</accession>
<evidence type="ECO:0000256" key="2">
    <source>
        <dbReference type="ARBA" id="ARBA00022679"/>
    </source>
</evidence>
<dbReference type="InterPro" id="IPR017226">
    <property type="entry name" value="BHMT-like"/>
</dbReference>
<organism evidence="8 9">
    <name type="scientific">Rivihabitans pingtungensis</name>
    <dbReference type="NCBI Taxonomy" id="1054498"/>
    <lineage>
        <taxon>Bacteria</taxon>
        <taxon>Pseudomonadati</taxon>
        <taxon>Pseudomonadota</taxon>
        <taxon>Betaproteobacteria</taxon>
        <taxon>Neisseriales</taxon>
        <taxon>Aquaspirillaceae</taxon>
        <taxon>Rivihabitans</taxon>
    </lineage>
</organism>
<dbReference type="AlphaFoldDB" id="A0A318KTJ9"/>
<sequence length="315" mass="33718">MLSQTLQDFPLLILDGALATELERRGCDLRDALWSARVLLDNPELIRAVHHDYFAAGADVATTASYQASYEGFARRGLSAEQATACLQLSVQLAREARDAFWAANPQLHGVRPRPLVAASVGPFGAMRADGSEYVGHYGVDDATLRDFHRPRLAALLAAGPDVLACETLPCLQEARVLAELLRAEFPQAQAWVSFSCRDGAHTCQGEPLAEAVAALADCPQVVAVGVNCTAPGFIPELVAAARAASDKPVLVYPNAGETYDPVHKCWHGCADPQAFAEAARLWHAQGARLIGGCCRTTPEDIRALAAWARPVVTN</sequence>
<keyword evidence="4 6" id="KW-0862">Zinc</keyword>
<evidence type="ECO:0000256" key="5">
    <source>
        <dbReference type="ARBA" id="ARBA00076752"/>
    </source>
</evidence>
<dbReference type="Pfam" id="PF02574">
    <property type="entry name" value="S-methyl_trans"/>
    <property type="match status" value="1"/>
</dbReference>
<dbReference type="GO" id="GO:0008270">
    <property type="term" value="F:zinc ion binding"/>
    <property type="evidence" value="ECO:0007669"/>
    <property type="project" value="InterPro"/>
</dbReference>
<proteinExistence type="predicted"/>
<feature type="binding site" evidence="6">
    <location>
        <position position="294"/>
    </location>
    <ligand>
        <name>Zn(2+)</name>
        <dbReference type="ChEBI" id="CHEBI:29105"/>
    </ligand>
</feature>
<dbReference type="GO" id="GO:0009086">
    <property type="term" value="P:methionine biosynthetic process"/>
    <property type="evidence" value="ECO:0007669"/>
    <property type="project" value="InterPro"/>
</dbReference>
<dbReference type="NCBIfam" id="NF007020">
    <property type="entry name" value="PRK09485.1"/>
    <property type="match status" value="1"/>
</dbReference>
<keyword evidence="3 6" id="KW-0479">Metal-binding</keyword>
<evidence type="ECO:0000313" key="8">
    <source>
        <dbReference type="EMBL" id="PXX79962.1"/>
    </source>
</evidence>
<feature type="domain" description="Hcy-binding" evidence="7">
    <location>
        <begin position="1"/>
        <end position="309"/>
    </location>
</feature>
<dbReference type="PANTHER" id="PTHR46015:SF1">
    <property type="entry name" value="HOMOCYSTEINE S-METHYLTRANSFERASE-LIKE ISOFORM 1"/>
    <property type="match status" value="1"/>
</dbReference>
<name>A0A318KTJ9_9NEIS</name>
<dbReference type="InterPro" id="IPR003726">
    <property type="entry name" value="HCY_dom"/>
</dbReference>
<dbReference type="PIRSF" id="PIRSF037505">
    <property type="entry name" value="Betaine_HMT"/>
    <property type="match status" value="1"/>
</dbReference>
<dbReference type="RefSeq" id="WP_110390242.1">
    <property type="nucleotide sequence ID" value="NZ_QJKI01000005.1"/>
</dbReference>
<keyword evidence="2 6" id="KW-0808">Transferase</keyword>
<gene>
    <name evidence="8" type="ORF">DFR34_105166</name>
</gene>
<evidence type="ECO:0000256" key="4">
    <source>
        <dbReference type="ARBA" id="ARBA00022833"/>
    </source>
</evidence>
<comment type="cofactor">
    <cofactor evidence="6">
        <name>Zn(2+)</name>
        <dbReference type="ChEBI" id="CHEBI:29105"/>
    </cofactor>
</comment>
<dbReference type="Gene3D" id="3.20.20.330">
    <property type="entry name" value="Homocysteine-binding-like domain"/>
    <property type="match status" value="1"/>
</dbReference>
<dbReference type="PANTHER" id="PTHR46015">
    <property type="entry name" value="ZGC:172121"/>
    <property type="match status" value="1"/>
</dbReference>
<dbReference type="FunFam" id="3.20.20.330:FF:000002">
    <property type="entry name" value="Homocysteine S-methyltransferase"/>
    <property type="match status" value="1"/>
</dbReference>
<dbReference type="InterPro" id="IPR036589">
    <property type="entry name" value="HCY_dom_sf"/>
</dbReference>
<evidence type="ECO:0000259" key="7">
    <source>
        <dbReference type="PROSITE" id="PS50970"/>
    </source>
</evidence>
<dbReference type="GO" id="GO:0032259">
    <property type="term" value="P:methylation"/>
    <property type="evidence" value="ECO:0007669"/>
    <property type="project" value="UniProtKB-KW"/>
</dbReference>
<dbReference type="InterPro" id="IPR051486">
    <property type="entry name" value="Hcy_S-methyltransferase"/>
</dbReference>
<dbReference type="Proteomes" id="UP000247555">
    <property type="component" value="Unassembled WGS sequence"/>
</dbReference>
<dbReference type="GO" id="GO:0008898">
    <property type="term" value="F:S-adenosylmethionine-homocysteine S-methyltransferase activity"/>
    <property type="evidence" value="ECO:0007669"/>
    <property type="project" value="TreeGrafter"/>
</dbReference>
<keyword evidence="1 6" id="KW-0489">Methyltransferase</keyword>
<evidence type="ECO:0000256" key="1">
    <source>
        <dbReference type="ARBA" id="ARBA00022603"/>
    </source>
</evidence>
<evidence type="ECO:0000313" key="9">
    <source>
        <dbReference type="Proteomes" id="UP000247555"/>
    </source>
</evidence>
<evidence type="ECO:0000256" key="3">
    <source>
        <dbReference type="ARBA" id="ARBA00022723"/>
    </source>
</evidence>
<protein>
    <recommendedName>
        <fullName evidence="5">S-methylmethionine:homocysteine methyltransferase</fullName>
    </recommendedName>
</protein>
<dbReference type="PROSITE" id="PS50970">
    <property type="entry name" value="HCY"/>
    <property type="match status" value="1"/>
</dbReference>
<keyword evidence="9" id="KW-1185">Reference proteome</keyword>
<reference evidence="8 9" key="1">
    <citation type="submission" date="2018-05" db="EMBL/GenBank/DDBJ databases">
        <title>Genomic Encyclopedia of Type Strains, Phase IV (KMG-IV): sequencing the most valuable type-strain genomes for metagenomic binning, comparative biology and taxonomic classification.</title>
        <authorList>
            <person name="Goeker M."/>
        </authorList>
    </citation>
    <scope>NUCLEOTIDE SEQUENCE [LARGE SCALE GENOMIC DNA]</scope>
    <source>
        <strain evidence="8 9">DSM 29661</strain>
    </source>
</reference>